<dbReference type="Pfam" id="PF06339">
    <property type="entry name" value="Ectoine_synth"/>
    <property type="match status" value="1"/>
</dbReference>
<accession>A0A7X6DLH6</accession>
<dbReference type="PANTHER" id="PTHR39289:SF1">
    <property type="entry name" value="L-ECTOINE SYNTHASE"/>
    <property type="match status" value="1"/>
</dbReference>
<keyword evidence="5 8" id="KW-0456">Lyase</keyword>
<dbReference type="InterPro" id="IPR011051">
    <property type="entry name" value="RmlC_Cupin_sf"/>
</dbReference>
<dbReference type="GO" id="GO:0019491">
    <property type="term" value="P:ectoine biosynthetic process"/>
    <property type="evidence" value="ECO:0007669"/>
    <property type="project" value="UniProtKB-UniRule"/>
</dbReference>
<name>A0A7X6DLH6_9BACT</name>
<comment type="catalytic activity">
    <reaction evidence="7 8">
        <text>(2S)-4-acetamido-2-aminobutanoate = L-ectoine + H2O</text>
        <dbReference type="Rhea" id="RHEA:17281"/>
        <dbReference type="ChEBI" id="CHEBI:15377"/>
        <dbReference type="ChEBI" id="CHEBI:58515"/>
        <dbReference type="ChEBI" id="CHEBI:58929"/>
        <dbReference type="EC" id="4.2.1.108"/>
    </reaction>
</comment>
<dbReference type="UniPathway" id="UPA00067">
    <property type="reaction ID" value="UER00123"/>
</dbReference>
<evidence type="ECO:0000256" key="8">
    <source>
        <dbReference type="HAMAP-Rule" id="MF_01255"/>
    </source>
</evidence>
<dbReference type="SUPFAM" id="SSF51182">
    <property type="entry name" value="RmlC-like cupins"/>
    <property type="match status" value="1"/>
</dbReference>
<dbReference type="CDD" id="cd06978">
    <property type="entry name" value="cupin_EctC"/>
    <property type="match status" value="1"/>
</dbReference>
<dbReference type="EC" id="4.2.1.108" evidence="3 8"/>
<gene>
    <name evidence="8" type="primary">ectC</name>
    <name evidence="9" type="ORF">MNODULE_00635</name>
</gene>
<comment type="function">
    <text evidence="8">Catalyzes the circularization of gamma-N-acetyl-alpha,gamma-diaminobutyric acid (ADABA) to ectoine (1,4,5,6-tetrahydro-2-methyl-4-pyrimidine carboxylic acid), which is an excellent osmoprotectant.</text>
</comment>
<proteinExistence type="inferred from homology"/>
<keyword evidence="10" id="KW-1185">Reference proteome</keyword>
<evidence type="ECO:0000256" key="3">
    <source>
        <dbReference type="ARBA" id="ARBA00013192"/>
    </source>
</evidence>
<evidence type="ECO:0000313" key="9">
    <source>
        <dbReference type="EMBL" id="NKE69259.1"/>
    </source>
</evidence>
<comment type="pathway">
    <text evidence="1 8">Amine and polyamine biosynthesis; ectoine biosynthesis; L-ectoine from L-aspartate 4-semialdehyde: step 3/3.</text>
</comment>
<dbReference type="AlphaFoldDB" id="A0A7X6DLH6"/>
<dbReference type="RefSeq" id="WP_168057574.1">
    <property type="nucleotide sequence ID" value="NZ_VTOW01000001.1"/>
</dbReference>
<dbReference type="HAMAP" id="MF_01255">
    <property type="entry name" value="Ectoine_synth"/>
    <property type="match status" value="1"/>
</dbReference>
<dbReference type="InterPro" id="IPR014710">
    <property type="entry name" value="RmlC-like_jellyroll"/>
</dbReference>
<dbReference type="NCBIfam" id="NF009806">
    <property type="entry name" value="PRK13290.1"/>
    <property type="match status" value="1"/>
</dbReference>
<evidence type="ECO:0000256" key="2">
    <source>
        <dbReference type="ARBA" id="ARBA00009637"/>
    </source>
</evidence>
<evidence type="ECO:0000256" key="6">
    <source>
        <dbReference type="ARBA" id="ARBA00033271"/>
    </source>
</evidence>
<evidence type="ECO:0000256" key="4">
    <source>
        <dbReference type="ARBA" id="ARBA00019707"/>
    </source>
</evidence>
<dbReference type="Gene3D" id="2.60.120.10">
    <property type="entry name" value="Jelly Rolls"/>
    <property type="match status" value="1"/>
</dbReference>
<organism evidence="9 10">
    <name type="scientific">Candidatus Manganitrophus noduliformans</name>
    <dbReference type="NCBI Taxonomy" id="2606439"/>
    <lineage>
        <taxon>Bacteria</taxon>
        <taxon>Pseudomonadati</taxon>
        <taxon>Nitrospirota</taxon>
        <taxon>Nitrospiria</taxon>
        <taxon>Candidatus Troglogloeales</taxon>
        <taxon>Candidatus Manganitrophaceae</taxon>
        <taxon>Candidatus Manganitrophus</taxon>
    </lineage>
</organism>
<dbReference type="Proteomes" id="UP000534783">
    <property type="component" value="Unassembled WGS sequence"/>
</dbReference>
<evidence type="ECO:0000313" key="10">
    <source>
        <dbReference type="Proteomes" id="UP000534783"/>
    </source>
</evidence>
<dbReference type="InterPro" id="IPR010462">
    <property type="entry name" value="Ectoine_synth"/>
</dbReference>
<evidence type="ECO:0000256" key="1">
    <source>
        <dbReference type="ARBA" id="ARBA00005181"/>
    </source>
</evidence>
<evidence type="ECO:0000256" key="5">
    <source>
        <dbReference type="ARBA" id="ARBA00023239"/>
    </source>
</evidence>
<sequence length="147" mass="16808">MIVRRLHEIEGTEREVKAPTFTSRRFLLKRDGTGFSLHDTILYAGTETVIWYKHHLEAVYCIEGEGELEVVPEGPSFRIGPGTMYTLNGHEKHLLRAKTDLRMICVFTPALTGREVHDHEGTYPLLQEEQLRSESFSEIAMEKKGGH</sequence>
<comment type="caution">
    <text evidence="9">The sequence shown here is derived from an EMBL/GenBank/DDBJ whole genome shotgun (WGS) entry which is preliminary data.</text>
</comment>
<dbReference type="GO" id="GO:0033990">
    <property type="term" value="F:ectoine synthase activity"/>
    <property type="evidence" value="ECO:0007669"/>
    <property type="project" value="UniProtKB-EC"/>
</dbReference>
<dbReference type="EMBL" id="VTOW01000001">
    <property type="protein sequence ID" value="NKE69259.1"/>
    <property type="molecule type" value="Genomic_DNA"/>
</dbReference>
<dbReference type="PANTHER" id="PTHR39289">
    <property type="match status" value="1"/>
</dbReference>
<evidence type="ECO:0000256" key="7">
    <source>
        <dbReference type="ARBA" id="ARBA00048714"/>
    </source>
</evidence>
<reference evidence="9 10" key="1">
    <citation type="journal article" date="2020" name="Nature">
        <title>Bacterial chemolithoautotrophy via manganese oxidation.</title>
        <authorList>
            <person name="Yu H."/>
            <person name="Leadbetter J.R."/>
        </authorList>
    </citation>
    <scope>NUCLEOTIDE SEQUENCE [LARGE SCALE GENOMIC DNA]</scope>
    <source>
        <strain evidence="9 10">Mn-1</strain>
    </source>
</reference>
<comment type="similarity">
    <text evidence="2 8">Belongs to the ectoine synthase family.</text>
</comment>
<protein>
    <recommendedName>
        <fullName evidence="4 8">L-ectoine synthase</fullName>
        <ecNumber evidence="3 8">4.2.1.108</ecNumber>
    </recommendedName>
    <alternativeName>
        <fullName evidence="6 8">N-acetyldiaminobutyrate dehydratase</fullName>
    </alternativeName>
</protein>